<dbReference type="GO" id="GO:0006099">
    <property type="term" value="P:tricarboxylic acid cycle"/>
    <property type="evidence" value="ECO:0007669"/>
    <property type="project" value="UniProtKB-KW"/>
</dbReference>
<dbReference type="STRING" id="543379.A0A232F5N3"/>
<dbReference type="PANTHER" id="PTHR11835">
    <property type="entry name" value="DECARBOXYLATING DEHYDROGENASES-ISOCITRATE, ISOPROPYLMALATE, TARTRATE"/>
    <property type="match status" value="1"/>
</dbReference>
<comment type="subcellular location">
    <subcellularLocation>
        <location evidence="1">Mitochondrion</location>
    </subcellularLocation>
</comment>
<dbReference type="Pfam" id="PF00180">
    <property type="entry name" value="Iso_dh"/>
    <property type="match status" value="1"/>
</dbReference>
<dbReference type="PANTHER" id="PTHR11835:SF60">
    <property type="entry name" value="ISOCITRATE DEHYDROGENASE [NAD] SUBUNIT, MITOCHONDRIAL"/>
    <property type="match status" value="1"/>
</dbReference>
<gene>
    <name evidence="7" type="ORF">TSAR_001912</name>
</gene>
<comment type="caution">
    <text evidence="7">The sequence shown here is derived from an EMBL/GenBank/DDBJ whole genome shotgun (WGS) entry which is preliminary data.</text>
</comment>
<dbReference type="InterPro" id="IPR024084">
    <property type="entry name" value="IsoPropMal-DH-like_dom"/>
</dbReference>
<keyword evidence="3" id="KW-0816">Tricarboxylic acid cycle</keyword>
<dbReference type="Proteomes" id="UP000215335">
    <property type="component" value="Unassembled WGS sequence"/>
</dbReference>
<evidence type="ECO:0000313" key="8">
    <source>
        <dbReference type="Proteomes" id="UP000215335"/>
    </source>
</evidence>
<protein>
    <recommendedName>
        <fullName evidence="6">Isopropylmalate dehydrogenase-like domain-containing protein</fullName>
    </recommendedName>
</protein>
<reference evidence="7 8" key="1">
    <citation type="journal article" date="2017" name="Curr. Biol.">
        <title>The Evolution of Venom by Co-option of Single-Copy Genes.</title>
        <authorList>
            <person name="Martinson E.O."/>
            <person name="Mrinalini"/>
            <person name="Kelkar Y.D."/>
            <person name="Chang C.H."/>
            <person name="Werren J.H."/>
        </authorList>
    </citation>
    <scope>NUCLEOTIDE SEQUENCE [LARGE SCALE GENOMIC DNA]</scope>
    <source>
        <strain evidence="7 8">Alberta</strain>
        <tissue evidence="7">Whole body</tissue>
    </source>
</reference>
<dbReference type="OrthoDB" id="10261637at2759"/>
<dbReference type="EMBL" id="NNAY01000906">
    <property type="protein sequence ID" value="OXU25985.1"/>
    <property type="molecule type" value="Genomic_DNA"/>
</dbReference>
<dbReference type="SUPFAM" id="SSF53659">
    <property type="entry name" value="Isocitrate/Isopropylmalate dehydrogenase-like"/>
    <property type="match status" value="1"/>
</dbReference>
<proteinExistence type="inferred from homology"/>
<dbReference type="GO" id="GO:0005739">
    <property type="term" value="C:mitochondrion"/>
    <property type="evidence" value="ECO:0007669"/>
    <property type="project" value="UniProtKB-SubCell"/>
</dbReference>
<evidence type="ECO:0000256" key="3">
    <source>
        <dbReference type="ARBA" id="ARBA00022532"/>
    </source>
</evidence>
<accession>A0A232F5N3</accession>
<keyword evidence="8" id="KW-1185">Reference proteome</keyword>
<feature type="domain" description="Isopropylmalate dehydrogenase-like" evidence="6">
    <location>
        <begin position="54"/>
        <end position="377"/>
    </location>
</feature>
<evidence type="ECO:0000256" key="5">
    <source>
        <dbReference type="ARBA" id="ARBA00023128"/>
    </source>
</evidence>
<name>A0A232F5N3_9HYME</name>
<evidence type="ECO:0000256" key="4">
    <source>
        <dbReference type="ARBA" id="ARBA00022946"/>
    </source>
</evidence>
<organism evidence="7 8">
    <name type="scientific">Trichomalopsis sarcophagae</name>
    <dbReference type="NCBI Taxonomy" id="543379"/>
    <lineage>
        <taxon>Eukaryota</taxon>
        <taxon>Metazoa</taxon>
        <taxon>Ecdysozoa</taxon>
        <taxon>Arthropoda</taxon>
        <taxon>Hexapoda</taxon>
        <taxon>Insecta</taxon>
        <taxon>Pterygota</taxon>
        <taxon>Neoptera</taxon>
        <taxon>Endopterygota</taxon>
        <taxon>Hymenoptera</taxon>
        <taxon>Apocrita</taxon>
        <taxon>Proctotrupomorpha</taxon>
        <taxon>Chalcidoidea</taxon>
        <taxon>Pteromalidae</taxon>
        <taxon>Pteromalinae</taxon>
        <taxon>Trichomalopsis</taxon>
    </lineage>
</organism>
<evidence type="ECO:0000313" key="7">
    <source>
        <dbReference type="EMBL" id="OXU25985.1"/>
    </source>
</evidence>
<evidence type="ECO:0000256" key="1">
    <source>
        <dbReference type="ARBA" id="ARBA00004173"/>
    </source>
</evidence>
<dbReference type="InterPro" id="IPR004434">
    <property type="entry name" value="Isocitrate_DH_NAD"/>
</dbReference>
<dbReference type="AlphaFoldDB" id="A0A232F5N3"/>
<dbReference type="GO" id="GO:0006102">
    <property type="term" value="P:isocitrate metabolic process"/>
    <property type="evidence" value="ECO:0007669"/>
    <property type="project" value="TreeGrafter"/>
</dbReference>
<keyword evidence="4" id="KW-0809">Transit peptide</keyword>
<comment type="similarity">
    <text evidence="2">Belongs to the isocitrate and isopropylmalate dehydrogenases family.</text>
</comment>
<evidence type="ECO:0000256" key="2">
    <source>
        <dbReference type="ARBA" id="ARBA00007769"/>
    </source>
</evidence>
<dbReference type="SMART" id="SM01329">
    <property type="entry name" value="Iso_dh"/>
    <property type="match status" value="1"/>
</dbReference>
<dbReference type="NCBIfam" id="TIGR00175">
    <property type="entry name" value="mito_nad_idh"/>
    <property type="match status" value="1"/>
</dbReference>
<sequence length="389" mass="43172">MAFVRALNCLKRVKILEGTICRHASTTNPAMHYQFEPLRRNTSTPQVYYGGRHTVTLLPGAGVGPELMEYVKEIFKFTGVPLDFEEIEIDGNSTNDDLEYAIMSIRRNGIALKGNIEAYHPDKQQEVVSGNVTLRKELDLYVNAAHCVSYDGVPSRHRNVDIVIIRQNVDGEYAMMEHEAVEGVVESMKIITRPNAERIVRYAFEYARRHSRKKITTVHKANIMKLSDGLFLTVAREIARDYPDIIHNDMIVDNTCMQLVANPHQFDMILTTNLYGSVISNVLCGLLGGAGLTSGKNIGEHYVIFESATRNTGAGIAGKNIANPVAMLNASVDMLRHLNRQRHARLISNAIVGSIRGGVRTQDLGGTATSREVVDDILRRIDIAATNGN</sequence>
<evidence type="ECO:0000259" key="6">
    <source>
        <dbReference type="SMART" id="SM01329"/>
    </source>
</evidence>
<dbReference type="Gene3D" id="3.40.718.10">
    <property type="entry name" value="Isopropylmalate Dehydrogenase"/>
    <property type="match status" value="1"/>
</dbReference>
<dbReference type="FunFam" id="3.40.718.10:FF:000001">
    <property type="entry name" value="Isocitrate dehydrogenase [NAD] subunit, mitochondrial"/>
    <property type="match status" value="1"/>
</dbReference>
<keyword evidence="5" id="KW-0496">Mitochondrion</keyword>